<proteinExistence type="predicted"/>
<dbReference type="SUPFAM" id="SSF110849">
    <property type="entry name" value="ParB/Sulfiredoxin"/>
    <property type="match status" value="1"/>
</dbReference>
<dbReference type="Proteomes" id="UP000254875">
    <property type="component" value="Unassembled WGS sequence"/>
</dbReference>
<keyword evidence="2" id="KW-1185">Reference proteome</keyword>
<accession>A0A370N6D8</accession>
<gene>
    <name evidence="1" type="ORF">DLM46_17780</name>
</gene>
<comment type="caution">
    <text evidence="1">The sequence shown here is derived from an EMBL/GenBank/DDBJ whole genome shotgun (WGS) entry which is preliminary data.</text>
</comment>
<evidence type="ECO:0008006" key="3">
    <source>
        <dbReference type="Google" id="ProtNLM"/>
    </source>
</evidence>
<evidence type="ECO:0000313" key="2">
    <source>
        <dbReference type="Proteomes" id="UP000254875"/>
    </source>
</evidence>
<evidence type="ECO:0000313" key="1">
    <source>
        <dbReference type="EMBL" id="RDK01180.1"/>
    </source>
</evidence>
<sequence>MQTKNRWERGHETFRWEYETYDISRLLEDISRGIPGIYGCVLNLEELESYRAILEGIAHPDVPEGLAEKHRIQLDRAYVETLEEADLHEPIVMLHVGDNEGIVQFEKLEPGANYVVADGNHRLIRACQLQLPEIEVHVVPREIAKRYVIAQDDYVD</sequence>
<name>A0A370N6D8_9BURK</name>
<dbReference type="AlphaFoldDB" id="A0A370N6D8"/>
<reference evidence="2" key="1">
    <citation type="submission" date="2018-05" db="EMBL/GenBank/DDBJ databases">
        <authorList>
            <person name="Feng T."/>
        </authorList>
    </citation>
    <scope>NUCLEOTIDE SEQUENCE [LARGE SCALE GENOMIC DNA]</scope>
    <source>
        <strain evidence="2">S27</strain>
    </source>
</reference>
<dbReference type="InterPro" id="IPR036086">
    <property type="entry name" value="ParB/Sulfiredoxin_sf"/>
</dbReference>
<protein>
    <recommendedName>
        <fullName evidence="3">ParB/Sulfiredoxin domain-containing protein</fullName>
    </recommendedName>
</protein>
<dbReference type="EMBL" id="QHKS01000011">
    <property type="protein sequence ID" value="RDK01180.1"/>
    <property type="molecule type" value="Genomic_DNA"/>
</dbReference>
<organism evidence="1 2">
    <name type="scientific">Paraburkholderia lacunae</name>
    <dbReference type="NCBI Taxonomy" id="2211104"/>
    <lineage>
        <taxon>Bacteria</taxon>
        <taxon>Pseudomonadati</taxon>
        <taxon>Pseudomonadota</taxon>
        <taxon>Betaproteobacteria</taxon>
        <taxon>Burkholderiales</taxon>
        <taxon>Burkholderiaceae</taxon>
        <taxon>Paraburkholderia</taxon>
    </lineage>
</organism>